<dbReference type="Proteomes" id="UP001237448">
    <property type="component" value="Unassembled WGS sequence"/>
</dbReference>
<dbReference type="Gene3D" id="3.20.20.150">
    <property type="entry name" value="Divalent-metal-dependent TIM barrel enzymes"/>
    <property type="match status" value="1"/>
</dbReference>
<protein>
    <submittedName>
        <fullName evidence="2">Protein FrlC</fullName>
    </submittedName>
</protein>
<dbReference type="SUPFAM" id="SSF51658">
    <property type="entry name" value="Xylose isomerase-like"/>
    <property type="match status" value="1"/>
</dbReference>
<dbReference type="InterPro" id="IPR013022">
    <property type="entry name" value="Xyl_isomerase-like_TIM-brl"/>
</dbReference>
<name>A0ABU0FB95_9HYPH</name>
<feature type="domain" description="Xylose isomerase-like TIM barrel" evidence="1">
    <location>
        <begin position="27"/>
        <end position="271"/>
    </location>
</feature>
<proteinExistence type="predicted"/>
<organism evidence="2 3">
    <name type="scientific">Labrys monachus</name>
    <dbReference type="NCBI Taxonomy" id="217067"/>
    <lineage>
        <taxon>Bacteria</taxon>
        <taxon>Pseudomonadati</taxon>
        <taxon>Pseudomonadota</taxon>
        <taxon>Alphaproteobacteria</taxon>
        <taxon>Hyphomicrobiales</taxon>
        <taxon>Xanthobacteraceae</taxon>
        <taxon>Labrys</taxon>
    </lineage>
</organism>
<gene>
    <name evidence="2" type="ORF">J3R73_001680</name>
</gene>
<reference evidence="2 3" key="1">
    <citation type="submission" date="2023-07" db="EMBL/GenBank/DDBJ databases">
        <title>Genomic Encyclopedia of Type Strains, Phase IV (KMG-IV): sequencing the most valuable type-strain genomes for metagenomic binning, comparative biology and taxonomic classification.</title>
        <authorList>
            <person name="Goeker M."/>
        </authorList>
    </citation>
    <scope>NUCLEOTIDE SEQUENCE [LARGE SCALE GENOMIC DNA]</scope>
    <source>
        <strain evidence="2 3">DSM 5896</strain>
    </source>
</reference>
<dbReference type="RefSeq" id="WP_307424933.1">
    <property type="nucleotide sequence ID" value="NZ_JAUSVK010000001.1"/>
</dbReference>
<evidence type="ECO:0000313" key="2">
    <source>
        <dbReference type="EMBL" id="MDQ0391888.1"/>
    </source>
</evidence>
<comment type="caution">
    <text evidence="2">The sequence shown here is derived from an EMBL/GenBank/DDBJ whole genome shotgun (WGS) entry which is preliminary data.</text>
</comment>
<evidence type="ECO:0000259" key="1">
    <source>
        <dbReference type="Pfam" id="PF01261"/>
    </source>
</evidence>
<evidence type="ECO:0000313" key="3">
    <source>
        <dbReference type="Proteomes" id="UP001237448"/>
    </source>
</evidence>
<keyword evidence="3" id="KW-1185">Reference proteome</keyword>
<dbReference type="InterPro" id="IPR050312">
    <property type="entry name" value="IolE/XylAMocC-like"/>
</dbReference>
<dbReference type="EMBL" id="JAUSVK010000001">
    <property type="protein sequence ID" value="MDQ0391888.1"/>
    <property type="molecule type" value="Genomic_DNA"/>
</dbReference>
<sequence>MKYAFNTWAYGSFPTWLPSYTLDETIRRLAGIGYDGIEIGCAAPHAWPAYLGPERRRELRRVMAGEGLPAVSLLPAPGGGPGHNPASPLREEREATVAHYGEVVDLAADLGAPLVLYIAGWQVFGTTREEARAHSLDCVTRIARHAAGKGIAIAIEPTAADSNLIDTPHQALELMRDCGEANVRVMFDTYHALYRDDVGADHVRILGKDLVHVHFAGPDRAAPGDGPVDWLGIMQALKDSSYPGHITMEIGFNTRKADPDMMARQSLAYLKGLEARLT</sequence>
<dbReference type="PANTHER" id="PTHR12110">
    <property type="entry name" value="HYDROXYPYRUVATE ISOMERASE"/>
    <property type="match status" value="1"/>
</dbReference>
<dbReference type="InterPro" id="IPR036237">
    <property type="entry name" value="Xyl_isomerase-like_sf"/>
</dbReference>
<accession>A0ABU0FB95</accession>
<dbReference type="Pfam" id="PF01261">
    <property type="entry name" value="AP_endonuc_2"/>
    <property type="match status" value="1"/>
</dbReference>